<feature type="domain" description="Peptidase M24" evidence="1">
    <location>
        <begin position="4"/>
        <end position="63"/>
    </location>
</feature>
<dbReference type="PANTHER" id="PTHR46112">
    <property type="entry name" value="AMINOPEPTIDASE"/>
    <property type="match status" value="1"/>
</dbReference>
<dbReference type="EMBL" id="JBEAAL010000014">
    <property type="protein sequence ID" value="MEQ1406864.1"/>
    <property type="molecule type" value="Genomic_DNA"/>
</dbReference>
<dbReference type="InterPro" id="IPR000994">
    <property type="entry name" value="Pept_M24"/>
</dbReference>
<dbReference type="SUPFAM" id="SSF55920">
    <property type="entry name" value="Creatinase/aminopeptidase"/>
    <property type="match status" value="1"/>
</dbReference>
<proteinExistence type="predicted"/>
<evidence type="ECO:0000313" key="2">
    <source>
        <dbReference type="EMBL" id="MEQ1406864.1"/>
    </source>
</evidence>
<sequence>MPDYCRGHFGHSIGASCGSEEWPFISAGNREPIMPGMMLAFETPFYGHGLGAMMIEDQVMVTETGAEVINTMPRELVILGS</sequence>
<dbReference type="PROSITE" id="PS51257">
    <property type="entry name" value="PROKAR_LIPOPROTEIN"/>
    <property type="match status" value="1"/>
</dbReference>
<gene>
    <name evidence="2" type="ORF">ABK249_18195</name>
</gene>
<dbReference type="Pfam" id="PF00557">
    <property type="entry name" value="Peptidase_M24"/>
    <property type="match status" value="1"/>
</dbReference>
<dbReference type="PANTHER" id="PTHR46112:SF2">
    <property type="entry name" value="XAA-PRO AMINOPEPTIDASE P-RELATED"/>
    <property type="match status" value="1"/>
</dbReference>
<evidence type="ECO:0000259" key="1">
    <source>
        <dbReference type="Pfam" id="PF00557"/>
    </source>
</evidence>
<evidence type="ECO:0000313" key="3">
    <source>
        <dbReference type="Proteomes" id="UP001496627"/>
    </source>
</evidence>
<name>A0ABV0M7C7_9HYPH</name>
<dbReference type="InterPro" id="IPR050659">
    <property type="entry name" value="Peptidase_M24B"/>
</dbReference>
<organism evidence="2 3">
    <name type="scientific">Neorhizobium phenanthreniclasticum</name>
    <dbReference type="NCBI Taxonomy" id="3157917"/>
    <lineage>
        <taxon>Bacteria</taxon>
        <taxon>Pseudomonadati</taxon>
        <taxon>Pseudomonadota</taxon>
        <taxon>Alphaproteobacteria</taxon>
        <taxon>Hyphomicrobiales</taxon>
        <taxon>Rhizobiaceae</taxon>
        <taxon>Rhizobium/Agrobacterium group</taxon>
        <taxon>Neorhizobium</taxon>
    </lineage>
</organism>
<dbReference type="RefSeq" id="WP_348863569.1">
    <property type="nucleotide sequence ID" value="NZ_JBEAAL010000014.1"/>
</dbReference>
<accession>A0ABV0M7C7</accession>
<dbReference type="Gene3D" id="3.90.230.10">
    <property type="entry name" value="Creatinase/methionine aminopeptidase superfamily"/>
    <property type="match status" value="1"/>
</dbReference>
<dbReference type="Proteomes" id="UP001496627">
    <property type="component" value="Unassembled WGS sequence"/>
</dbReference>
<reference evidence="2 3" key="1">
    <citation type="submission" date="2024-05" db="EMBL/GenBank/DDBJ databases">
        <title>Neorhizobium sp. Rsf11, a plant growth promoting and heavy metal resistant PAH-degrader.</title>
        <authorList>
            <person name="Golubev S.N."/>
            <person name="Muratova A.Y."/>
            <person name="Markelova M.I."/>
        </authorList>
    </citation>
    <scope>NUCLEOTIDE SEQUENCE [LARGE SCALE GENOMIC DNA]</scope>
    <source>
        <strain evidence="2 3">Rsf11</strain>
    </source>
</reference>
<dbReference type="InterPro" id="IPR036005">
    <property type="entry name" value="Creatinase/aminopeptidase-like"/>
</dbReference>
<comment type="caution">
    <text evidence="2">The sequence shown here is derived from an EMBL/GenBank/DDBJ whole genome shotgun (WGS) entry which is preliminary data.</text>
</comment>
<keyword evidence="3" id="KW-1185">Reference proteome</keyword>
<protein>
    <submittedName>
        <fullName evidence="2">M24 family metallopeptidase</fullName>
    </submittedName>
</protein>